<sequence length="242" mass="27502">MTNIIEAIVFASGEPVPVKYIVEKLGCSLKDVNACIDELKQIYTGECGIQILAFNGKLQFASNPQYKEQVQAVITPIKEKEFTRTILECAAIIAYKQPITKSELEDIRQVSADYAIQTLLDLGMIYPCGRKDTVGKPILYATTDNFLKRFKLNSIDELPDYDELMAQIAELNNKAFGDEDEEDGNYLYKKDEYDPEKETDGKKNNKRKKEEDADKQLVIEDGYELPDFLGEDDDVIKIKDDD</sequence>
<dbReference type="PANTHER" id="PTHR34298:SF2">
    <property type="entry name" value="SEGREGATION AND CONDENSATION PROTEIN B"/>
    <property type="match status" value="1"/>
</dbReference>
<evidence type="ECO:0000256" key="5">
    <source>
        <dbReference type="SAM" id="MobiDB-lite"/>
    </source>
</evidence>
<keyword evidence="3" id="KW-0159">Chromosome partition</keyword>
<proteinExistence type="predicted"/>
<organism evidence="6 7">
    <name type="scientific">Candidatus Coproplasma stercoripullorum</name>
    <dbReference type="NCBI Taxonomy" id="2840751"/>
    <lineage>
        <taxon>Bacteria</taxon>
        <taxon>Bacillati</taxon>
        <taxon>Bacillota</taxon>
        <taxon>Clostridia</taxon>
        <taxon>Eubacteriales</taxon>
        <taxon>Candidatus Coproplasma</taxon>
    </lineage>
</organism>
<dbReference type="EMBL" id="DVHB01000062">
    <property type="protein sequence ID" value="HIR39470.1"/>
    <property type="molecule type" value="Genomic_DNA"/>
</dbReference>
<dbReference type="Gene3D" id="1.10.10.10">
    <property type="entry name" value="Winged helix-like DNA-binding domain superfamily/Winged helix DNA-binding domain"/>
    <property type="match status" value="2"/>
</dbReference>
<dbReference type="AlphaFoldDB" id="A0A9D1AFW4"/>
<protein>
    <submittedName>
        <fullName evidence="6">SMC-Scp complex subunit ScpB</fullName>
    </submittedName>
</protein>
<evidence type="ECO:0000313" key="6">
    <source>
        <dbReference type="EMBL" id="HIR39470.1"/>
    </source>
</evidence>
<accession>A0A9D1AFW4</accession>
<dbReference type="SUPFAM" id="SSF46785">
    <property type="entry name" value="Winged helix' DNA-binding domain"/>
    <property type="match status" value="2"/>
</dbReference>
<dbReference type="InterPro" id="IPR036388">
    <property type="entry name" value="WH-like_DNA-bd_sf"/>
</dbReference>
<dbReference type="NCBIfam" id="TIGR00281">
    <property type="entry name" value="SMC-Scp complex subunit ScpB"/>
    <property type="match status" value="1"/>
</dbReference>
<dbReference type="Proteomes" id="UP000824179">
    <property type="component" value="Unassembled WGS sequence"/>
</dbReference>
<dbReference type="InterPro" id="IPR005234">
    <property type="entry name" value="ScpB_csome_segregation"/>
</dbReference>
<evidence type="ECO:0000256" key="4">
    <source>
        <dbReference type="ARBA" id="ARBA00023306"/>
    </source>
</evidence>
<evidence type="ECO:0000256" key="3">
    <source>
        <dbReference type="ARBA" id="ARBA00022829"/>
    </source>
</evidence>
<feature type="compositionally biased region" description="Basic and acidic residues" evidence="5">
    <location>
        <begin position="188"/>
        <end position="215"/>
    </location>
</feature>
<gene>
    <name evidence="6" type="primary">scpB</name>
    <name evidence="6" type="ORF">IAB90_03710</name>
</gene>
<dbReference type="GO" id="GO:0051304">
    <property type="term" value="P:chromosome separation"/>
    <property type="evidence" value="ECO:0007669"/>
    <property type="project" value="InterPro"/>
</dbReference>
<evidence type="ECO:0000256" key="1">
    <source>
        <dbReference type="ARBA" id="ARBA00022490"/>
    </source>
</evidence>
<dbReference type="PANTHER" id="PTHR34298">
    <property type="entry name" value="SEGREGATION AND CONDENSATION PROTEIN B"/>
    <property type="match status" value="1"/>
</dbReference>
<reference evidence="6" key="2">
    <citation type="journal article" date="2021" name="PeerJ">
        <title>Extensive microbial diversity within the chicken gut microbiome revealed by metagenomics and culture.</title>
        <authorList>
            <person name="Gilroy R."/>
            <person name="Ravi A."/>
            <person name="Getino M."/>
            <person name="Pursley I."/>
            <person name="Horton D.L."/>
            <person name="Alikhan N.F."/>
            <person name="Baker D."/>
            <person name="Gharbi K."/>
            <person name="Hall N."/>
            <person name="Watson M."/>
            <person name="Adriaenssens E.M."/>
            <person name="Foster-Nyarko E."/>
            <person name="Jarju S."/>
            <person name="Secka A."/>
            <person name="Antonio M."/>
            <person name="Oren A."/>
            <person name="Chaudhuri R.R."/>
            <person name="La Ragione R."/>
            <person name="Hildebrand F."/>
            <person name="Pallen M.J."/>
        </authorList>
    </citation>
    <scope>NUCLEOTIDE SEQUENCE</scope>
    <source>
        <strain evidence="6">ChiW25-3613</strain>
    </source>
</reference>
<keyword evidence="1" id="KW-0963">Cytoplasm</keyword>
<reference evidence="6" key="1">
    <citation type="submission" date="2020-10" db="EMBL/GenBank/DDBJ databases">
        <authorList>
            <person name="Gilroy R."/>
        </authorList>
    </citation>
    <scope>NUCLEOTIDE SEQUENCE</scope>
    <source>
        <strain evidence="6">ChiW25-3613</strain>
    </source>
</reference>
<dbReference type="InterPro" id="IPR036390">
    <property type="entry name" value="WH_DNA-bd_sf"/>
</dbReference>
<evidence type="ECO:0000313" key="7">
    <source>
        <dbReference type="Proteomes" id="UP000824179"/>
    </source>
</evidence>
<dbReference type="Pfam" id="PF04079">
    <property type="entry name" value="SMC_ScpB"/>
    <property type="match status" value="1"/>
</dbReference>
<feature type="region of interest" description="Disordered" evidence="5">
    <location>
        <begin position="177"/>
        <end position="215"/>
    </location>
</feature>
<keyword evidence="2" id="KW-0132">Cell division</keyword>
<evidence type="ECO:0000256" key="2">
    <source>
        <dbReference type="ARBA" id="ARBA00022618"/>
    </source>
</evidence>
<name>A0A9D1AFW4_9FIRM</name>
<dbReference type="GO" id="GO:0051301">
    <property type="term" value="P:cell division"/>
    <property type="evidence" value="ECO:0007669"/>
    <property type="project" value="UniProtKB-KW"/>
</dbReference>
<keyword evidence="4" id="KW-0131">Cell cycle</keyword>
<comment type="caution">
    <text evidence="6">The sequence shown here is derived from an EMBL/GenBank/DDBJ whole genome shotgun (WGS) entry which is preliminary data.</text>
</comment>